<proteinExistence type="predicted"/>
<evidence type="ECO:0000313" key="2">
    <source>
        <dbReference type="EMBL" id="WFC98351.1"/>
    </source>
</evidence>
<feature type="region of interest" description="Disordered" evidence="1">
    <location>
        <begin position="96"/>
        <end position="152"/>
    </location>
</feature>
<dbReference type="AlphaFoldDB" id="A0AAJ6CI03"/>
<sequence>MAKPLAQLVEDYFDEEQCMHSKLAETDDAALDLMDVAYTSEQPPNGQQSNSAEAWKRQYQTDESISSTPLGPWADALPVKFNTVWDMLAFESNGVLSTDSSWRSPEQEFWMPGRSLGSTTNSARDNQTKPDGTHNSPVISEGRRQNWFQLDK</sequence>
<accession>A0AAJ6CI03</accession>
<name>A0AAJ6CI03_9BASI</name>
<feature type="region of interest" description="Disordered" evidence="1">
    <location>
        <begin position="36"/>
        <end position="72"/>
    </location>
</feature>
<evidence type="ECO:0000256" key="1">
    <source>
        <dbReference type="SAM" id="MobiDB-lite"/>
    </source>
</evidence>
<feature type="compositionally biased region" description="Polar residues" evidence="1">
    <location>
        <begin position="39"/>
        <end position="52"/>
    </location>
</feature>
<dbReference type="Proteomes" id="UP001219567">
    <property type="component" value="Chromosome 1"/>
</dbReference>
<reference evidence="2 3" key="1">
    <citation type="submission" date="2023-03" db="EMBL/GenBank/DDBJ databases">
        <title>Mating type loci evolution in Malassezia.</title>
        <authorList>
            <person name="Coelho M.A."/>
        </authorList>
    </citation>
    <scope>NUCLEOTIDE SEQUENCE [LARGE SCALE GENOMIC DNA]</scope>
    <source>
        <strain evidence="2 3">CBS 9725</strain>
    </source>
</reference>
<dbReference type="EMBL" id="CP119943">
    <property type="protein sequence ID" value="WFC98351.1"/>
    <property type="molecule type" value="Genomic_DNA"/>
</dbReference>
<organism evidence="2 3">
    <name type="scientific">Malassezia yamatoensis</name>
    <dbReference type="NCBI Taxonomy" id="253288"/>
    <lineage>
        <taxon>Eukaryota</taxon>
        <taxon>Fungi</taxon>
        <taxon>Dikarya</taxon>
        <taxon>Basidiomycota</taxon>
        <taxon>Ustilaginomycotina</taxon>
        <taxon>Malasseziomycetes</taxon>
        <taxon>Malasseziales</taxon>
        <taxon>Malasseziaceae</taxon>
        <taxon>Malassezia</taxon>
    </lineage>
</organism>
<evidence type="ECO:0000313" key="3">
    <source>
        <dbReference type="Proteomes" id="UP001219567"/>
    </source>
</evidence>
<feature type="compositionally biased region" description="Polar residues" evidence="1">
    <location>
        <begin position="116"/>
        <end position="125"/>
    </location>
</feature>
<protein>
    <submittedName>
        <fullName evidence="2">Uncharacterized protein</fullName>
    </submittedName>
</protein>
<gene>
    <name evidence="2" type="ORF">MYAM1_001078</name>
</gene>
<keyword evidence="3" id="KW-1185">Reference proteome</keyword>